<protein>
    <recommendedName>
        <fullName evidence="3">Sigma-70 family RNA polymerase sigma factor</fullName>
    </recommendedName>
</protein>
<proteinExistence type="predicted"/>
<dbReference type="EMBL" id="QICS01000009">
    <property type="protein sequence ID" value="PXV87843.1"/>
    <property type="molecule type" value="Genomic_DNA"/>
</dbReference>
<organism evidence="1 2">
    <name type="scientific">Lachnotalea glycerini</name>
    <dbReference type="NCBI Taxonomy" id="1763509"/>
    <lineage>
        <taxon>Bacteria</taxon>
        <taxon>Bacillati</taxon>
        <taxon>Bacillota</taxon>
        <taxon>Clostridia</taxon>
        <taxon>Lachnospirales</taxon>
        <taxon>Lachnospiraceae</taxon>
        <taxon>Lachnotalea</taxon>
    </lineage>
</organism>
<evidence type="ECO:0000313" key="2">
    <source>
        <dbReference type="Proteomes" id="UP000247523"/>
    </source>
</evidence>
<dbReference type="Proteomes" id="UP000247523">
    <property type="component" value="Unassembled WGS sequence"/>
</dbReference>
<dbReference type="Gene3D" id="1.20.140.160">
    <property type="match status" value="1"/>
</dbReference>
<name>A0A318EQ98_9FIRM</name>
<evidence type="ECO:0008006" key="3">
    <source>
        <dbReference type="Google" id="ProtNLM"/>
    </source>
</evidence>
<dbReference type="InterPro" id="IPR013324">
    <property type="entry name" value="RNA_pol_sigma_r3/r4-like"/>
</dbReference>
<dbReference type="RefSeq" id="WP_110291545.1">
    <property type="nucleotide sequence ID" value="NZ_QICS01000009.1"/>
</dbReference>
<sequence>MSENKKYTIVVKSSCVEVSEAAYHAYHKAREAERYQYKLIHQCELSLERFQKDGVNVEYAAIRFESRIEDKIIEQEQLQKLWLALQALSVEEQLLIHELFFNDKSERKLAVELGVPRMTLNDRK</sequence>
<gene>
    <name evidence="1" type="ORF">C8E03_109133</name>
</gene>
<reference evidence="1 2" key="1">
    <citation type="submission" date="2018-05" db="EMBL/GenBank/DDBJ databases">
        <title>Genomic Encyclopedia of Type Strains, Phase IV (KMG-IV): sequencing the most valuable type-strain genomes for metagenomic binning, comparative biology and taxonomic classification.</title>
        <authorList>
            <person name="Goeker M."/>
        </authorList>
    </citation>
    <scope>NUCLEOTIDE SEQUENCE [LARGE SCALE GENOMIC DNA]</scope>
    <source>
        <strain evidence="1 2">DSM 28816</strain>
    </source>
</reference>
<accession>A0A318EQ98</accession>
<comment type="caution">
    <text evidence="1">The sequence shown here is derived from an EMBL/GenBank/DDBJ whole genome shotgun (WGS) entry which is preliminary data.</text>
</comment>
<dbReference type="AlphaFoldDB" id="A0A318EQ98"/>
<evidence type="ECO:0000313" key="1">
    <source>
        <dbReference type="EMBL" id="PXV87843.1"/>
    </source>
</evidence>
<dbReference type="SUPFAM" id="SSF88659">
    <property type="entry name" value="Sigma3 and sigma4 domains of RNA polymerase sigma factors"/>
    <property type="match status" value="1"/>
</dbReference>